<evidence type="ECO:0000313" key="2">
    <source>
        <dbReference type="EMBL" id="KOG31259.1"/>
    </source>
</evidence>
<dbReference type="InterPro" id="IPR028994">
    <property type="entry name" value="Integrin_alpha_N"/>
</dbReference>
<protein>
    <recommendedName>
        <fullName evidence="4">Alpha integrin</fullName>
    </recommendedName>
</protein>
<dbReference type="Proteomes" id="UP000037020">
    <property type="component" value="Unassembled WGS sequence"/>
</dbReference>
<gene>
    <name evidence="2" type="ORF">ADK38_48060</name>
</gene>
<keyword evidence="1" id="KW-0732">Signal</keyword>
<proteinExistence type="predicted"/>
<evidence type="ECO:0000313" key="3">
    <source>
        <dbReference type="Proteomes" id="UP000037020"/>
    </source>
</evidence>
<accession>A0ABR5IR62</accession>
<reference evidence="2 3" key="1">
    <citation type="submission" date="2015-07" db="EMBL/GenBank/DDBJ databases">
        <authorList>
            <person name="Ju K.-S."/>
            <person name="Doroghazi J.R."/>
            <person name="Metcalf W.W."/>
        </authorList>
    </citation>
    <scope>NUCLEOTIDE SEQUENCE [LARGE SCALE GENOMIC DNA]</scope>
    <source>
        <strain evidence="2 3">NRRL B-3589</strain>
    </source>
</reference>
<dbReference type="Gene3D" id="2.115.10.10">
    <property type="entry name" value="Tachylectin 2"/>
    <property type="match status" value="1"/>
</dbReference>
<organism evidence="2 3">
    <name type="scientific">Streptomyces varsoviensis</name>
    <dbReference type="NCBI Taxonomy" id="67373"/>
    <lineage>
        <taxon>Bacteria</taxon>
        <taxon>Bacillati</taxon>
        <taxon>Actinomycetota</taxon>
        <taxon>Actinomycetes</taxon>
        <taxon>Kitasatosporales</taxon>
        <taxon>Streptomycetaceae</taxon>
        <taxon>Streptomyces</taxon>
    </lineage>
</organism>
<sequence length="290" mass="31035">MVGTTAGTAMAKDAAPAPLKDTVRKAAEHRPASHGALKSLKAAAPGSAPIFPVSAVNNSGELYFYWPDGRGGLDARDYVTDGWGDFNAASTIDNDKDDFADALYARTNSGSLIYSTATTSREIPGDWNKYDLVFSPGNLGGAKESDLLARDRDGVLWLFLAYPDGTFTGVAHRVGPGWGQYTAIAGQGDLTGDGKTDIVARDRDGVLWLYKGTGDYNKPFADRTKIGPGWNQFNALFSTGDVDLDGRSDLIARDKSGALWLYKGTGSASAPYKTRVKIGNSGWNQFKLLF</sequence>
<evidence type="ECO:0008006" key="4">
    <source>
        <dbReference type="Google" id="ProtNLM"/>
    </source>
</evidence>
<evidence type="ECO:0000256" key="1">
    <source>
        <dbReference type="ARBA" id="ARBA00022729"/>
    </source>
</evidence>
<name>A0ABR5IR62_9ACTN</name>
<dbReference type="EMBL" id="LGUT01004840">
    <property type="protein sequence ID" value="KOG31259.1"/>
    <property type="molecule type" value="Genomic_DNA"/>
</dbReference>
<dbReference type="InterPro" id="IPR013517">
    <property type="entry name" value="FG-GAP"/>
</dbReference>
<keyword evidence="3" id="KW-1185">Reference proteome</keyword>
<comment type="caution">
    <text evidence="2">The sequence shown here is derived from an EMBL/GenBank/DDBJ whole genome shotgun (WGS) entry which is preliminary data.</text>
</comment>
<dbReference type="Pfam" id="PF13517">
    <property type="entry name" value="FG-GAP_3"/>
    <property type="match status" value="1"/>
</dbReference>
<dbReference type="PANTHER" id="PTHR46580">
    <property type="entry name" value="SENSOR KINASE-RELATED"/>
    <property type="match status" value="1"/>
</dbReference>
<dbReference type="SUPFAM" id="SSF69318">
    <property type="entry name" value="Integrin alpha N-terminal domain"/>
    <property type="match status" value="1"/>
</dbReference>